<dbReference type="Gene3D" id="2.30.110.10">
    <property type="entry name" value="Electron Transport, Fmn-binding Protein, Chain A"/>
    <property type="match status" value="1"/>
</dbReference>
<gene>
    <name evidence="3" type="ORF">KCMC57_50980</name>
</gene>
<dbReference type="AlphaFoldDB" id="A0AB33KBH1"/>
<evidence type="ECO:0000256" key="1">
    <source>
        <dbReference type="ARBA" id="ARBA00023002"/>
    </source>
</evidence>
<evidence type="ECO:0000313" key="3">
    <source>
        <dbReference type="EMBL" id="BFP48730.1"/>
    </source>
</evidence>
<dbReference type="GO" id="GO:0010181">
    <property type="term" value="F:FMN binding"/>
    <property type="evidence" value="ECO:0007669"/>
    <property type="project" value="InterPro"/>
</dbReference>
<feature type="domain" description="Flavin reductase like" evidence="2">
    <location>
        <begin position="17"/>
        <end position="158"/>
    </location>
</feature>
<organism evidence="3">
    <name type="scientific">Kitasatospora sp. CMC57</name>
    <dbReference type="NCBI Taxonomy" id="3231513"/>
    <lineage>
        <taxon>Bacteria</taxon>
        <taxon>Bacillati</taxon>
        <taxon>Actinomycetota</taxon>
        <taxon>Actinomycetes</taxon>
        <taxon>Kitasatosporales</taxon>
        <taxon>Streptomycetaceae</taxon>
        <taxon>Kitasatospora</taxon>
    </lineage>
</organism>
<dbReference type="GO" id="GO:0006208">
    <property type="term" value="P:pyrimidine nucleobase catabolic process"/>
    <property type="evidence" value="ECO:0007669"/>
    <property type="project" value="TreeGrafter"/>
</dbReference>
<dbReference type="Pfam" id="PF01613">
    <property type="entry name" value="Flavin_Reduct"/>
    <property type="match status" value="1"/>
</dbReference>
<dbReference type="InterPro" id="IPR050268">
    <property type="entry name" value="NADH-dep_flavin_reductase"/>
</dbReference>
<reference evidence="3" key="1">
    <citation type="submission" date="2024-07" db="EMBL/GenBank/DDBJ databases">
        <title>Complete genome sequences of cellulolytic bacteria, Kitasatospora sp. CMC57 and Streptomyces sp. CMC78, isolated from Japanese agricultural soil.</title>
        <authorList>
            <person name="Hashimoto T."/>
            <person name="Ito M."/>
            <person name="Iwamoto M."/>
            <person name="Fukahori D."/>
            <person name="Shoda T."/>
            <person name="Sakoda M."/>
            <person name="Morohoshi T."/>
            <person name="Mitsuboshi M."/>
            <person name="Nishizawa T."/>
        </authorList>
    </citation>
    <scope>NUCLEOTIDE SEQUENCE</scope>
    <source>
        <strain evidence="3">CMC57</strain>
    </source>
</reference>
<protein>
    <submittedName>
        <fullName evidence="3">Flavin reductase family protein</fullName>
    </submittedName>
</protein>
<dbReference type="InterPro" id="IPR002563">
    <property type="entry name" value="Flavin_Rdtase-like_dom"/>
</dbReference>
<dbReference type="PANTHER" id="PTHR30466">
    <property type="entry name" value="FLAVIN REDUCTASE"/>
    <property type="match status" value="1"/>
</dbReference>
<dbReference type="SUPFAM" id="SSF50475">
    <property type="entry name" value="FMN-binding split barrel"/>
    <property type="match status" value="1"/>
</dbReference>
<accession>A0AB33KBH1</accession>
<dbReference type="EMBL" id="AP035881">
    <property type="protein sequence ID" value="BFP48730.1"/>
    <property type="molecule type" value="Genomic_DNA"/>
</dbReference>
<dbReference type="RefSeq" id="WP_407990919.1">
    <property type="nucleotide sequence ID" value="NZ_AP035881.2"/>
</dbReference>
<evidence type="ECO:0000259" key="2">
    <source>
        <dbReference type="SMART" id="SM00903"/>
    </source>
</evidence>
<keyword evidence="1" id="KW-0560">Oxidoreductase</keyword>
<dbReference type="InterPro" id="IPR012349">
    <property type="entry name" value="Split_barrel_FMN-bd"/>
</dbReference>
<name>A0AB33KBH1_9ACTN</name>
<dbReference type="PANTHER" id="PTHR30466:SF1">
    <property type="entry name" value="FMN REDUCTASE (NADH) RUTF"/>
    <property type="match status" value="1"/>
</dbReference>
<sequence>MALDKAVEADRPLRAVLGRYATGVAVVTTRHRGRPAGLTVNSFTSVSLEPPLVLWCLQRSSASRAAFTGADHFAVNLLAADQRDLAVRFAGSGDRFAELPGEQGRYGLPLLDGTVATLVCRRERVLPAGDHLVLIGRVLEHRAASGAPLLFVDGGFHAAPDGPSTPVPDC</sequence>
<dbReference type="SMART" id="SM00903">
    <property type="entry name" value="Flavin_Reduct"/>
    <property type="match status" value="1"/>
</dbReference>
<dbReference type="GO" id="GO:0042602">
    <property type="term" value="F:riboflavin reductase (NADPH) activity"/>
    <property type="evidence" value="ECO:0007669"/>
    <property type="project" value="TreeGrafter"/>
</dbReference>
<proteinExistence type="predicted"/>